<proteinExistence type="predicted"/>
<evidence type="ECO:0000256" key="3">
    <source>
        <dbReference type="SAM" id="Phobius"/>
    </source>
</evidence>
<comment type="caution">
    <text evidence="4">The sequence shown here is derived from an EMBL/GenBank/DDBJ whole genome shotgun (WGS) entry which is preliminary data.</text>
</comment>
<evidence type="ECO:0000256" key="1">
    <source>
        <dbReference type="SAM" id="Coils"/>
    </source>
</evidence>
<accession>A0A2R5FFH7</accession>
<keyword evidence="5" id="KW-1185">Reference proteome</keyword>
<evidence type="ECO:0000313" key="4">
    <source>
        <dbReference type="EMBL" id="GBG17287.1"/>
    </source>
</evidence>
<name>A0A2R5FFH7_NOSCO</name>
<dbReference type="AlphaFoldDB" id="A0A2R5FFH7"/>
<feature type="region of interest" description="Disordered" evidence="2">
    <location>
        <begin position="125"/>
        <end position="150"/>
    </location>
</feature>
<feature type="coiled-coil region" evidence="1">
    <location>
        <begin position="47"/>
        <end position="88"/>
    </location>
</feature>
<protein>
    <submittedName>
        <fullName evidence="4">Uncharacterized protein</fullName>
    </submittedName>
</protein>
<evidence type="ECO:0000256" key="2">
    <source>
        <dbReference type="SAM" id="MobiDB-lite"/>
    </source>
</evidence>
<reference evidence="4 5" key="1">
    <citation type="submission" date="2017-06" db="EMBL/GenBank/DDBJ databases">
        <title>Genome sequencing of cyanobaciteial culture collection at National Institute for Environmental Studies (NIES).</title>
        <authorList>
            <person name="Hirose Y."/>
            <person name="Shimura Y."/>
            <person name="Fujisawa T."/>
            <person name="Nakamura Y."/>
            <person name="Kawachi M."/>
        </authorList>
    </citation>
    <scope>NUCLEOTIDE SEQUENCE [LARGE SCALE GENOMIC DNA]</scope>
    <source>
        <strain evidence="4 5">NIES-4072</strain>
    </source>
</reference>
<dbReference type="Proteomes" id="UP000245124">
    <property type="component" value="Unassembled WGS sequence"/>
</dbReference>
<gene>
    <name evidence="4" type="ORF">NIES4072_09360</name>
</gene>
<organism evidence="4 5">
    <name type="scientific">Nostoc commune NIES-4072</name>
    <dbReference type="NCBI Taxonomy" id="2005467"/>
    <lineage>
        <taxon>Bacteria</taxon>
        <taxon>Bacillati</taxon>
        <taxon>Cyanobacteriota</taxon>
        <taxon>Cyanophyceae</taxon>
        <taxon>Nostocales</taxon>
        <taxon>Nostocaceae</taxon>
        <taxon>Nostoc</taxon>
    </lineage>
</organism>
<feature type="transmembrane region" description="Helical" evidence="3">
    <location>
        <begin position="187"/>
        <end position="209"/>
    </location>
</feature>
<keyword evidence="3" id="KW-1133">Transmembrane helix</keyword>
<evidence type="ECO:0000313" key="5">
    <source>
        <dbReference type="Proteomes" id="UP000245124"/>
    </source>
</evidence>
<keyword evidence="1" id="KW-0175">Coiled coil</keyword>
<keyword evidence="3" id="KW-0472">Membrane</keyword>
<dbReference type="EMBL" id="BDUD01000001">
    <property type="protein sequence ID" value="GBG17287.1"/>
    <property type="molecule type" value="Genomic_DNA"/>
</dbReference>
<sequence>MLASLYDLLTLIFNTKSPMRTTIGSVHRNSPTPTTQASPPSVPLFVYRELSTELQATQAKLHALTTKNQQLVQENQLLRQEITKVVESFSHLQKFVDSHTAPGYQQVPQTSSDFKNAAKVPVTQARPPQQYWSHPPVTPKTPPKKSRQDFSPPVMEMNFPIAEPVYIEEQQVSYYPTTEPDAKELNGWWLIITILLIMLTAFSAGYFVVRPLFEHQKR</sequence>
<keyword evidence="3" id="KW-0812">Transmembrane</keyword>